<feature type="non-terminal residue" evidence="1">
    <location>
        <position position="1"/>
    </location>
</feature>
<sequence>ATWGQVPGSILRQHNNAEKKLLNKGVADDIHGAQPIDFFDCSQYYDDNARQRGAEDVQGRQAILDCFTNREVMGLLQRAKCLRDFKNT</sequence>
<reference evidence="1" key="1">
    <citation type="submission" date="2014-05" db="EMBL/GenBank/DDBJ databases">
        <authorList>
            <person name="Chronopoulou M."/>
        </authorList>
    </citation>
    <scope>NUCLEOTIDE SEQUENCE</scope>
    <source>
        <tissue evidence="1">Whole organism</tissue>
    </source>
</reference>
<accession>A0A0K2UVD2</accession>
<protein>
    <submittedName>
        <fullName evidence="1">Uncharacterized protein</fullName>
    </submittedName>
</protein>
<dbReference type="AlphaFoldDB" id="A0A0K2UVD2"/>
<evidence type="ECO:0000313" key="1">
    <source>
        <dbReference type="EMBL" id="CDW42204.1"/>
    </source>
</evidence>
<dbReference type="EMBL" id="HACA01024843">
    <property type="protein sequence ID" value="CDW42204.1"/>
    <property type="molecule type" value="Transcribed_RNA"/>
</dbReference>
<organism evidence="1">
    <name type="scientific">Lepeophtheirus salmonis</name>
    <name type="common">Salmon louse</name>
    <name type="synonym">Caligus salmonis</name>
    <dbReference type="NCBI Taxonomy" id="72036"/>
    <lineage>
        <taxon>Eukaryota</taxon>
        <taxon>Metazoa</taxon>
        <taxon>Ecdysozoa</taxon>
        <taxon>Arthropoda</taxon>
        <taxon>Crustacea</taxon>
        <taxon>Multicrustacea</taxon>
        <taxon>Hexanauplia</taxon>
        <taxon>Copepoda</taxon>
        <taxon>Siphonostomatoida</taxon>
        <taxon>Caligidae</taxon>
        <taxon>Lepeophtheirus</taxon>
    </lineage>
</organism>
<name>A0A0K2UVD2_LEPSM</name>
<proteinExistence type="predicted"/>